<reference evidence="7 8" key="1">
    <citation type="submission" date="2019-09" db="EMBL/GenBank/DDBJ databases">
        <title>Consistent, comparative and evidence-based genome assembly and annotation for Cryptosporidium parvum, C. hominis and C. tyzzeri.</title>
        <authorList>
            <person name="Baptista R.P."/>
            <person name="Li Y."/>
            <person name="Sateriale A."/>
            <person name="Ansell B."/>
            <person name="Jex A."/>
            <person name="Sanders M."/>
            <person name="Brooks K."/>
            <person name="Tracey A."/>
            <person name="Berriman M."/>
            <person name="Striepen B."/>
            <person name="Cotton J.A."/>
            <person name="Kissinger J.C."/>
        </authorList>
    </citation>
    <scope>NUCLEOTIDE SEQUENCE [LARGE SCALE GENOMIC DNA]</scope>
    <source>
        <strain evidence="7 8">IOWA-ATCC</strain>
    </source>
</reference>
<dbReference type="GO" id="GO:0046856">
    <property type="term" value="P:phosphatidylinositol dephosphorylation"/>
    <property type="evidence" value="ECO:0007669"/>
    <property type="project" value="InterPro"/>
</dbReference>
<dbReference type="SUPFAM" id="SSF56219">
    <property type="entry name" value="DNase I-like"/>
    <property type="match status" value="1"/>
</dbReference>
<dbReference type="PANTHER" id="PTHR11200">
    <property type="entry name" value="INOSITOL 5-PHOSPHATASE"/>
    <property type="match status" value="1"/>
</dbReference>
<comment type="similarity">
    <text evidence="2">In the central section; belongs to the inositol 1,4,5-trisphosphate 5-phosphatase family.</text>
</comment>
<evidence type="ECO:0000256" key="2">
    <source>
        <dbReference type="ARBA" id="ARBA00009678"/>
    </source>
</evidence>
<dbReference type="EMBL" id="CP044421">
    <property type="protein sequence ID" value="QOY43211.1"/>
    <property type="molecule type" value="Genomic_DNA"/>
</dbReference>
<feature type="region of interest" description="Disordered" evidence="5">
    <location>
        <begin position="413"/>
        <end position="449"/>
    </location>
</feature>
<evidence type="ECO:0000256" key="5">
    <source>
        <dbReference type="SAM" id="MobiDB-lite"/>
    </source>
</evidence>
<evidence type="ECO:0000256" key="4">
    <source>
        <dbReference type="ARBA" id="ARBA00022801"/>
    </source>
</evidence>
<proteinExistence type="inferred from homology"/>
<accession>A0A7S7RHT8</accession>
<dbReference type="GO" id="GO:0004439">
    <property type="term" value="F:phosphatidylinositol-4,5-bisphosphate 5-phosphatase activity"/>
    <property type="evidence" value="ECO:0007669"/>
    <property type="project" value="UniProtKB-EC"/>
</dbReference>
<evidence type="ECO:0000259" key="6">
    <source>
        <dbReference type="PROSITE" id="PS50275"/>
    </source>
</evidence>
<keyword evidence="4" id="KW-0378">Hydrolase</keyword>
<protein>
    <recommendedName>
        <fullName evidence="3">phosphoinositide 5-phosphatase</fullName>
        <ecNumber evidence="3">3.1.3.36</ecNumber>
    </recommendedName>
</protein>
<dbReference type="InterPro" id="IPR036691">
    <property type="entry name" value="Endo/exonu/phosph_ase_sf"/>
</dbReference>
<dbReference type="InterPro" id="IPR000300">
    <property type="entry name" value="IPPc"/>
</dbReference>
<dbReference type="Pfam" id="PF22669">
    <property type="entry name" value="Exo_endo_phos2"/>
    <property type="match status" value="1"/>
</dbReference>
<comment type="similarity">
    <text evidence="1">Belongs to the synaptojanin family.</text>
</comment>
<dbReference type="InterPro" id="IPR002013">
    <property type="entry name" value="SAC_dom"/>
</dbReference>
<dbReference type="Pfam" id="PF02383">
    <property type="entry name" value="Syja_N"/>
    <property type="match status" value="1"/>
</dbReference>
<dbReference type="PANTHER" id="PTHR11200:SF275">
    <property type="entry name" value="LD06095P"/>
    <property type="match status" value="1"/>
</dbReference>
<evidence type="ECO:0000313" key="7">
    <source>
        <dbReference type="EMBL" id="QOY43211.1"/>
    </source>
</evidence>
<feature type="compositionally biased region" description="Polar residues" evidence="5">
    <location>
        <begin position="415"/>
        <end position="449"/>
    </location>
</feature>
<feature type="domain" description="SAC" evidence="6">
    <location>
        <begin position="469"/>
        <end position="940"/>
    </location>
</feature>
<feature type="compositionally biased region" description="Polar residues" evidence="5">
    <location>
        <begin position="176"/>
        <end position="189"/>
    </location>
</feature>
<dbReference type="EC" id="3.1.3.36" evidence="3"/>
<organism evidence="7 8">
    <name type="scientific">Cryptosporidium parvum</name>
    <dbReference type="NCBI Taxonomy" id="5807"/>
    <lineage>
        <taxon>Eukaryota</taxon>
        <taxon>Sar</taxon>
        <taxon>Alveolata</taxon>
        <taxon>Apicomplexa</taxon>
        <taxon>Conoidasida</taxon>
        <taxon>Coccidia</taxon>
        <taxon>Eucoccidiorida</taxon>
        <taxon>Eimeriorina</taxon>
        <taxon>Cryptosporidiidae</taxon>
        <taxon>Cryptosporidium</taxon>
    </lineage>
</organism>
<dbReference type="InterPro" id="IPR046985">
    <property type="entry name" value="IP5"/>
</dbReference>
<sequence length="1596" mass="181988">MGCSKTKWKCIHNGECSKEFYYRIHTFVGGLEISVEDVDTNPSSSKVSLYDEETISFPRLVIIRPKGLNNLKDVNSMKHVSEYRKNMSLDYFIEIYKDLYSEPLNVETSHLYDFTSNCIFEILSEKDIPLLTELRSLYGPPEFLNSENNIEGNILGNVLEKDESGILVINPWESSSIGQTGRNSSSNGTFAKDDTDPSSHNFDTSHRNSKQDLDTNLENSMGSLGLDFSGFSIASIKAFAIFGILFVFEEPYLLVSTSRDISSVIYQNGTYKTINRVTKSLAIPLFSNSIENQYFNLDDQIPFQNKEDGLKPSNESFFKQPEQMNYEFKVDQNDPNDKSKNDKSKKYMEKMEWINRVSSTLQKLSPIKGNKESFSLLSDSGANWLSNSLINVSSGILSTVSSAISNSINIQQNNPLLSTNNSPTNRQSKDSSLNYIDNQSKTKDPNSPISLEELLVERRNHLERLIEGVTKMISSGGFFYSFDMDITHTLQRKFENCWKDHTERVGSLGENGETSSEIKNKAYIISGDSRFIWNRNISLPVLISGVDPRWITPLIQGYFCNQAIIISPEGPGYNKIGPDVLSLKMNLINSFTDLDELIPQANNTNSSVTCEQKCACTDNGITPCRHKFACKMCYRDYIDSLTRYDIVLMSRRSWERGGTRFNARGIDENANVANFVESELQICINNSDHWFAFTQIRGSIPLFWEQTGVNSCAITCFDHDYSSFMFDKHHTKLVNLYGEVFYVNLLGSSAHEQALSLGLKKEINYYNLNIESKYSDVRYSEDSETGLVCNCMKNHIGSTKDEFCFCSCRAIPIVYTNYDYHQKVKNQGFESALNEYVSILAKEFGDRIGYFHGVFSNSNSKSCSELNSNNNQEPVTFVNFFDLDEFETKEETQKNNVNDVESLKNDRDREFIIKMRQKGVIRTNCLDCLDRTNALQWYIAWTWFVDLILSISTCSLENSNLQDKQDNGRNISQEGFVKSLLNSQLSHFGWFKLILNGGEKTQLEENNILEIINSKNLNQILIPRSINSCISSIPRIQTQSKVMNSPLTLSNPIIPSRISKTDFEIRNSPIQTAYREIVQRHSFVMKRSTGNNNNNSGLLNGLEINRNSSTIDLDDFRSKNLSQSSKNNLSIFEIFRECLLNGMGVVTLKDSFSLLWAENGDVISEHYTGAGSVFSGVIKNRKISLSTNFDHAVKSLRRLYHNAFEDSSRQQYIDCLLYKHPSNSSLLGRTDELFKDNLLDKDSKVQNFPQVLNKNSKELNSEKLTIWIGSWNLGGQPLNIDLDYWIKKDLPKNTSIVCFCMQEIVELSSVRVVFNQNDKNKEATFEMLALRSLGADKYIKLHSISLVGLFCVIFVRRSFHHFVKSVESNSIKLGLMGSTGNKGAVMIRMNIERYGSIVLTNVHLISGEQYKEERNSQLKLILQSPIFNEIPNFKGFLKSGSSLQDHDLVILAGDFNFRIQLPKQEVIDLIKDKNFVELLKFDQFLLEKKSDNEILSKLVEKEISFFPTYKYIRGEYIYDLTRTPSWCDRVLVLSNNSKLPMITTTDADTKNSKQDNFHEKDSFNDYNVTITGYKSDERYLVSDHHPVFAVISVQFN</sequence>
<feature type="compositionally biased region" description="Basic and acidic residues" evidence="5">
    <location>
        <begin position="191"/>
        <end position="213"/>
    </location>
</feature>
<dbReference type="VEuPathDB" id="CryptoDB:CPATCC_0030620"/>
<name>A0A7S7RHT8_CRYPV</name>
<evidence type="ECO:0000313" key="8">
    <source>
        <dbReference type="Proteomes" id="UP000593906"/>
    </source>
</evidence>
<feature type="region of interest" description="Disordered" evidence="5">
    <location>
        <begin position="176"/>
        <end position="213"/>
    </location>
</feature>
<gene>
    <name evidence="7" type="ORF">CPATCC_000937</name>
</gene>
<evidence type="ECO:0000256" key="3">
    <source>
        <dbReference type="ARBA" id="ARBA00013044"/>
    </source>
</evidence>
<dbReference type="Proteomes" id="UP000593906">
    <property type="component" value="Chromosome 2"/>
</dbReference>
<dbReference type="Gene3D" id="3.60.10.10">
    <property type="entry name" value="Endonuclease/exonuclease/phosphatase"/>
    <property type="match status" value="1"/>
</dbReference>
<evidence type="ECO:0000256" key="1">
    <source>
        <dbReference type="ARBA" id="ARBA00008943"/>
    </source>
</evidence>
<dbReference type="SMART" id="SM00128">
    <property type="entry name" value="IPPc"/>
    <property type="match status" value="1"/>
</dbReference>
<dbReference type="PROSITE" id="PS50275">
    <property type="entry name" value="SAC"/>
    <property type="match status" value="1"/>
</dbReference>